<reference evidence="2 3" key="1">
    <citation type="submission" date="2023-03" db="EMBL/GenBank/DDBJ databases">
        <title>High recombination rates correlate with genetic variation in Cardiocondyla obscurior ants.</title>
        <authorList>
            <person name="Errbii M."/>
        </authorList>
    </citation>
    <scope>NUCLEOTIDE SEQUENCE [LARGE SCALE GENOMIC DNA]</scope>
    <source>
        <strain evidence="2">Alpha-2009</strain>
        <tissue evidence="2">Whole body</tissue>
    </source>
</reference>
<feature type="transmembrane region" description="Helical" evidence="1">
    <location>
        <begin position="116"/>
        <end position="139"/>
    </location>
</feature>
<keyword evidence="1" id="KW-1133">Transmembrane helix</keyword>
<gene>
    <name evidence="2" type="ORF">PUN28_011380</name>
</gene>
<sequence length="151" mass="17398">MTNDGNDSVNNYFYKNCKKDHPTSIHLTTIAFFLPTTCGLINMENVDNRVKTDVGFTGTLNVHNDTAVTGLPVEASEWKRSNDRLCPSGLRWLRARCGILAPSCVYIMPDKPFLNFFFFFLFHILFNIYFTLIYSIPYFRAYSIDKVKQVS</sequence>
<keyword evidence="1" id="KW-0812">Transmembrane</keyword>
<protein>
    <submittedName>
        <fullName evidence="2">Uncharacterized protein</fullName>
    </submittedName>
</protein>
<keyword evidence="1" id="KW-0472">Membrane</keyword>
<evidence type="ECO:0000256" key="1">
    <source>
        <dbReference type="SAM" id="Phobius"/>
    </source>
</evidence>
<evidence type="ECO:0000313" key="3">
    <source>
        <dbReference type="Proteomes" id="UP001430953"/>
    </source>
</evidence>
<dbReference type="Proteomes" id="UP001430953">
    <property type="component" value="Unassembled WGS sequence"/>
</dbReference>
<comment type="caution">
    <text evidence="2">The sequence shown here is derived from an EMBL/GenBank/DDBJ whole genome shotgun (WGS) entry which is preliminary data.</text>
</comment>
<evidence type="ECO:0000313" key="2">
    <source>
        <dbReference type="EMBL" id="KAL0114021.1"/>
    </source>
</evidence>
<name>A0AAW2FDK6_9HYME</name>
<organism evidence="2 3">
    <name type="scientific">Cardiocondyla obscurior</name>
    <dbReference type="NCBI Taxonomy" id="286306"/>
    <lineage>
        <taxon>Eukaryota</taxon>
        <taxon>Metazoa</taxon>
        <taxon>Ecdysozoa</taxon>
        <taxon>Arthropoda</taxon>
        <taxon>Hexapoda</taxon>
        <taxon>Insecta</taxon>
        <taxon>Pterygota</taxon>
        <taxon>Neoptera</taxon>
        <taxon>Endopterygota</taxon>
        <taxon>Hymenoptera</taxon>
        <taxon>Apocrita</taxon>
        <taxon>Aculeata</taxon>
        <taxon>Formicoidea</taxon>
        <taxon>Formicidae</taxon>
        <taxon>Myrmicinae</taxon>
        <taxon>Cardiocondyla</taxon>
    </lineage>
</organism>
<keyword evidence="3" id="KW-1185">Reference proteome</keyword>
<dbReference type="EMBL" id="JADYXP020000011">
    <property type="protein sequence ID" value="KAL0114021.1"/>
    <property type="molecule type" value="Genomic_DNA"/>
</dbReference>
<proteinExistence type="predicted"/>
<accession>A0AAW2FDK6</accession>
<dbReference type="AlphaFoldDB" id="A0AAW2FDK6"/>